<name>A0A6J6XE43_9ZZZZ</name>
<sequence>MMFQPPSTQSDAEILTNKTVSVGIAARIALVVSNKNRIRFSKDPPYSSLRSFESGE</sequence>
<evidence type="ECO:0000313" key="1">
    <source>
        <dbReference type="EMBL" id="CAB4793864.1"/>
    </source>
</evidence>
<proteinExistence type="predicted"/>
<gene>
    <name evidence="1" type="ORF">UFOPK2982_00763</name>
</gene>
<reference evidence="1" key="1">
    <citation type="submission" date="2020-05" db="EMBL/GenBank/DDBJ databases">
        <authorList>
            <person name="Chiriac C."/>
            <person name="Salcher M."/>
            <person name="Ghai R."/>
            <person name="Kavagutti S V."/>
        </authorList>
    </citation>
    <scope>NUCLEOTIDE SEQUENCE</scope>
</reference>
<organism evidence="1">
    <name type="scientific">freshwater metagenome</name>
    <dbReference type="NCBI Taxonomy" id="449393"/>
    <lineage>
        <taxon>unclassified sequences</taxon>
        <taxon>metagenomes</taxon>
        <taxon>ecological metagenomes</taxon>
    </lineage>
</organism>
<accession>A0A6J6XE43</accession>
<dbReference type="EMBL" id="CAFAAE010000113">
    <property type="protein sequence ID" value="CAB4793864.1"/>
    <property type="molecule type" value="Genomic_DNA"/>
</dbReference>
<protein>
    <submittedName>
        <fullName evidence="1">Unannotated protein</fullName>
    </submittedName>
</protein>
<dbReference type="AlphaFoldDB" id="A0A6J6XE43"/>